<keyword evidence="2 4" id="KW-0396">Initiation factor</keyword>
<comment type="subcellular location">
    <subcellularLocation>
        <location evidence="4">Cytoplasm</location>
    </subcellularLocation>
</comment>
<keyword evidence="4" id="KW-0699">rRNA-binding</keyword>
<name>A0A0G0ZHK2_9BACT</name>
<comment type="similarity">
    <text evidence="1 4">Belongs to the IF-1 family.</text>
</comment>
<dbReference type="HAMAP" id="MF_00075">
    <property type="entry name" value="IF_1"/>
    <property type="match status" value="1"/>
</dbReference>
<evidence type="ECO:0000313" key="8">
    <source>
        <dbReference type="Proteomes" id="UP000034036"/>
    </source>
</evidence>
<dbReference type="PANTHER" id="PTHR33370:SF1">
    <property type="entry name" value="TRANSLATION INITIATION FACTOR IF-1, CHLOROPLASTIC"/>
    <property type="match status" value="1"/>
</dbReference>
<dbReference type="STRING" id="1618659.UV11_C0011G0015"/>
<evidence type="ECO:0000256" key="4">
    <source>
        <dbReference type="HAMAP-Rule" id="MF_00075"/>
    </source>
</evidence>
<keyword evidence="3 4" id="KW-0648">Protein biosynthesis</keyword>
<accession>A0A0G0ZHK2</accession>
<gene>
    <name evidence="4" type="primary">infA</name>
    <name evidence="7" type="ORF">UV11_C0011G0015</name>
</gene>
<proteinExistence type="inferred from homology"/>
<evidence type="ECO:0000256" key="2">
    <source>
        <dbReference type="ARBA" id="ARBA00022540"/>
    </source>
</evidence>
<evidence type="ECO:0000313" key="7">
    <source>
        <dbReference type="EMBL" id="KKS48134.1"/>
    </source>
</evidence>
<dbReference type="Proteomes" id="UP000034036">
    <property type="component" value="Unassembled WGS sequence"/>
</dbReference>
<keyword evidence="4" id="KW-0963">Cytoplasm</keyword>
<dbReference type="InterPro" id="IPR006196">
    <property type="entry name" value="RNA-binding_domain_S1_IF1"/>
</dbReference>
<reference evidence="7 8" key="1">
    <citation type="journal article" date="2015" name="Nature">
        <title>rRNA introns, odd ribosomes, and small enigmatic genomes across a large radiation of phyla.</title>
        <authorList>
            <person name="Brown C.T."/>
            <person name="Hug L.A."/>
            <person name="Thomas B.C."/>
            <person name="Sharon I."/>
            <person name="Castelle C.J."/>
            <person name="Singh A."/>
            <person name="Wilkins M.J."/>
            <person name="Williams K.H."/>
            <person name="Banfield J.F."/>
        </authorList>
    </citation>
    <scope>NUCLEOTIDE SEQUENCE [LARGE SCALE GENOMIC DNA]</scope>
</reference>
<dbReference type="InterPro" id="IPR004368">
    <property type="entry name" value="TIF_IF1"/>
</dbReference>
<dbReference type="Gene3D" id="2.40.50.140">
    <property type="entry name" value="Nucleic acid-binding proteins"/>
    <property type="match status" value="1"/>
</dbReference>
<dbReference type="FunFam" id="2.40.50.140:FF:000002">
    <property type="entry name" value="Translation initiation factor IF-1"/>
    <property type="match status" value="1"/>
</dbReference>
<sequence>MPEKKEKTTHLGTVIEALPNATFRVSLDDGKEILAHLAGKMRLFYIRVLVGDKVKVEVTPYDESKGRIIQRL</sequence>
<dbReference type="InterPro" id="IPR012340">
    <property type="entry name" value="NA-bd_OB-fold"/>
</dbReference>
<evidence type="ECO:0000256" key="5">
    <source>
        <dbReference type="NCBIfam" id="TIGR00008"/>
    </source>
</evidence>
<dbReference type="CDD" id="cd04451">
    <property type="entry name" value="S1_IF1"/>
    <property type="match status" value="1"/>
</dbReference>
<dbReference type="GO" id="GO:0005829">
    <property type="term" value="C:cytosol"/>
    <property type="evidence" value="ECO:0007669"/>
    <property type="project" value="TreeGrafter"/>
</dbReference>
<protein>
    <recommendedName>
        <fullName evidence="4 5">Translation initiation factor IF-1</fullName>
    </recommendedName>
</protein>
<evidence type="ECO:0000256" key="1">
    <source>
        <dbReference type="ARBA" id="ARBA00010939"/>
    </source>
</evidence>
<dbReference type="AlphaFoldDB" id="A0A0G0ZHK2"/>
<dbReference type="PANTHER" id="PTHR33370">
    <property type="entry name" value="TRANSLATION INITIATION FACTOR IF-1, CHLOROPLASTIC"/>
    <property type="match status" value="1"/>
</dbReference>
<comment type="caution">
    <text evidence="7">The sequence shown here is derived from an EMBL/GenBank/DDBJ whole genome shotgun (WGS) entry which is preliminary data.</text>
</comment>
<keyword evidence="4" id="KW-0694">RNA-binding</keyword>
<comment type="function">
    <text evidence="4">One of the essential components for the initiation of protein synthesis. Stabilizes the binding of IF-2 and IF-3 on the 30S subunit to which N-formylmethionyl-tRNA(fMet) subsequently binds. Helps modulate mRNA selection, yielding the 30S pre-initiation complex (PIC). Upon addition of the 50S ribosomal subunit IF-1, IF-2 and IF-3 are released leaving the mature 70S translation initiation complex.</text>
</comment>
<dbReference type="NCBIfam" id="TIGR00008">
    <property type="entry name" value="infA"/>
    <property type="match status" value="1"/>
</dbReference>
<evidence type="ECO:0000256" key="3">
    <source>
        <dbReference type="ARBA" id="ARBA00022917"/>
    </source>
</evidence>
<feature type="domain" description="S1-like" evidence="6">
    <location>
        <begin position="1"/>
        <end position="72"/>
    </location>
</feature>
<dbReference type="GO" id="GO:0019843">
    <property type="term" value="F:rRNA binding"/>
    <property type="evidence" value="ECO:0007669"/>
    <property type="project" value="UniProtKB-UniRule"/>
</dbReference>
<dbReference type="PATRIC" id="fig|1618659.3.peg.467"/>
<comment type="subunit">
    <text evidence="4">Component of the 30S ribosomal translation pre-initiation complex which assembles on the 30S ribosome in the order IF-2 and IF-3, IF-1 and N-formylmethionyl-tRNA(fMet); mRNA recruitment can occur at any time during PIC assembly.</text>
</comment>
<dbReference type="SUPFAM" id="SSF50249">
    <property type="entry name" value="Nucleic acid-binding proteins"/>
    <property type="match status" value="1"/>
</dbReference>
<dbReference type="EMBL" id="LCDF01000011">
    <property type="protein sequence ID" value="KKS48134.1"/>
    <property type="molecule type" value="Genomic_DNA"/>
</dbReference>
<evidence type="ECO:0000259" key="6">
    <source>
        <dbReference type="PROSITE" id="PS50832"/>
    </source>
</evidence>
<dbReference type="SMART" id="SM00316">
    <property type="entry name" value="S1"/>
    <property type="match status" value="1"/>
</dbReference>
<dbReference type="GO" id="GO:0003743">
    <property type="term" value="F:translation initiation factor activity"/>
    <property type="evidence" value="ECO:0007669"/>
    <property type="project" value="UniProtKB-UniRule"/>
</dbReference>
<organism evidence="7 8">
    <name type="scientific">Candidatus Giovannonibacteria bacterium GW2011_GWF2_42_19</name>
    <dbReference type="NCBI Taxonomy" id="1618659"/>
    <lineage>
        <taxon>Bacteria</taxon>
        <taxon>Candidatus Giovannoniibacteriota</taxon>
    </lineage>
</organism>
<dbReference type="GO" id="GO:0043022">
    <property type="term" value="F:ribosome binding"/>
    <property type="evidence" value="ECO:0007669"/>
    <property type="project" value="UniProtKB-UniRule"/>
</dbReference>
<dbReference type="Pfam" id="PF01176">
    <property type="entry name" value="eIF-1a"/>
    <property type="match status" value="1"/>
</dbReference>
<dbReference type="PROSITE" id="PS50832">
    <property type="entry name" value="S1_IF1_TYPE"/>
    <property type="match status" value="1"/>
</dbReference>
<dbReference type="InterPro" id="IPR003029">
    <property type="entry name" value="S1_domain"/>
</dbReference>